<evidence type="ECO:0000256" key="1">
    <source>
        <dbReference type="ARBA" id="ARBA00022737"/>
    </source>
</evidence>
<dbReference type="AlphaFoldDB" id="A0A7M2WZA4"/>
<dbReference type="Gene3D" id="1.25.40.10">
    <property type="entry name" value="Tetratricopeptide repeat domain"/>
    <property type="match status" value="1"/>
</dbReference>
<dbReference type="PROSITE" id="PS50005">
    <property type="entry name" value="TPR"/>
    <property type="match status" value="1"/>
</dbReference>
<dbReference type="InterPro" id="IPR013105">
    <property type="entry name" value="TPR_2"/>
</dbReference>
<dbReference type="PROSITE" id="PS50293">
    <property type="entry name" value="TPR_REGION"/>
    <property type="match status" value="1"/>
</dbReference>
<dbReference type="GO" id="GO:0035269">
    <property type="term" value="P:protein O-linked glycosylation via mannose"/>
    <property type="evidence" value="ECO:0007669"/>
    <property type="project" value="TreeGrafter"/>
</dbReference>
<keyword evidence="4" id="KW-0472">Membrane</keyword>
<sequence>MVLAVLACVVFGRGIGNDFVDWDDTTAIVYNPDYNPPSLDKLGHYWTQPFRNFYAPVLYSVWGIAAYAAYDEYVPPDITSVAAAWRLAAEPFHVLSLLAHIGSTVFAFLILSRLFERRMVPAFVGAVVFCVHPLQVEAVGWASTLYTPLSVALGLAAWWTLLAALDRRDKADGSRWKWRYVLATLLFATSLLTKPSMVLMPLIALFAEAIVRRRSRVQIKRSAWLIAPWIALSGAASWIISSYAQPALDVVRPPTLQRLLIAGDALSFYMGKVVWPVGLAPDYGRTPTMVLEGAMPWLGVSICLVVAVMSVVIFRANRAAACGLWIFLIGGLPTLGLVPFDFQLYSTVADRYAYFSLFGIAMVVSAIAARLSYQRSDNLWRWGIVTGGILLTLCVLTIRQLGFWRDSPTLFARCLDINPTSRVGLAGMLAWKSDHKQPDEAIVYGRLAVAHHHGDYRLCHRVAGVLMQLKQWDEAIAMLERAAQLAREPDAKADAVNTQGVAFALSNRPPQAEQRFRAALALQSDLHSAHRNLAALYLSQNRLADALGEFEQALRLDPANPQYRGAVAQLSADLRRMTATPATKPAP</sequence>
<feature type="transmembrane region" description="Helical" evidence="4">
    <location>
        <begin position="352"/>
        <end position="372"/>
    </location>
</feature>
<dbReference type="PANTHER" id="PTHR44227:SF3">
    <property type="entry name" value="PROTEIN O-MANNOSYL-TRANSFERASE TMTC4"/>
    <property type="match status" value="1"/>
</dbReference>
<dbReference type="GO" id="GO:0000030">
    <property type="term" value="F:mannosyltransferase activity"/>
    <property type="evidence" value="ECO:0007669"/>
    <property type="project" value="TreeGrafter"/>
</dbReference>
<dbReference type="Pfam" id="PF07719">
    <property type="entry name" value="TPR_2"/>
    <property type="match status" value="1"/>
</dbReference>
<name>A0A7M2WZA4_9BACT</name>
<evidence type="ECO:0000313" key="5">
    <source>
        <dbReference type="EMBL" id="QOV90816.1"/>
    </source>
</evidence>
<protein>
    <submittedName>
        <fullName evidence="5">Tetratricopeptide repeat protein</fullName>
    </submittedName>
</protein>
<evidence type="ECO:0000313" key="6">
    <source>
        <dbReference type="Proteomes" id="UP000593765"/>
    </source>
</evidence>
<keyword evidence="6" id="KW-1185">Reference proteome</keyword>
<dbReference type="GO" id="GO:0030968">
    <property type="term" value="P:endoplasmic reticulum unfolded protein response"/>
    <property type="evidence" value="ECO:0007669"/>
    <property type="project" value="TreeGrafter"/>
</dbReference>
<feature type="repeat" description="TPR" evidence="3">
    <location>
        <begin position="527"/>
        <end position="560"/>
    </location>
</feature>
<organism evidence="5 6">
    <name type="scientific">Humisphaera borealis</name>
    <dbReference type="NCBI Taxonomy" id="2807512"/>
    <lineage>
        <taxon>Bacteria</taxon>
        <taxon>Pseudomonadati</taxon>
        <taxon>Planctomycetota</taxon>
        <taxon>Phycisphaerae</taxon>
        <taxon>Tepidisphaerales</taxon>
        <taxon>Tepidisphaeraceae</taxon>
        <taxon>Humisphaera</taxon>
    </lineage>
</organism>
<keyword evidence="1" id="KW-0677">Repeat</keyword>
<accession>A0A7M2WZA4</accession>
<keyword evidence="4" id="KW-0812">Transmembrane</keyword>
<feature type="transmembrane region" description="Helical" evidence="4">
    <location>
        <begin position="223"/>
        <end position="244"/>
    </location>
</feature>
<feature type="transmembrane region" description="Helical" evidence="4">
    <location>
        <begin position="146"/>
        <end position="165"/>
    </location>
</feature>
<dbReference type="SMART" id="SM00028">
    <property type="entry name" value="TPR"/>
    <property type="match status" value="3"/>
</dbReference>
<dbReference type="PANTHER" id="PTHR44227">
    <property type="match status" value="1"/>
</dbReference>
<reference evidence="5 6" key="1">
    <citation type="submission" date="2020-10" db="EMBL/GenBank/DDBJ databases">
        <title>Wide distribution of Phycisphaera-like planctomycetes from WD2101 soil group in peatlands and genome analysis of the first cultivated representative.</title>
        <authorList>
            <person name="Dedysh S.N."/>
            <person name="Beletsky A.V."/>
            <person name="Ivanova A."/>
            <person name="Kulichevskaya I.S."/>
            <person name="Suzina N.E."/>
            <person name="Philippov D.A."/>
            <person name="Rakitin A.L."/>
            <person name="Mardanov A.V."/>
            <person name="Ravin N.V."/>
        </authorList>
    </citation>
    <scope>NUCLEOTIDE SEQUENCE [LARGE SCALE GENOMIC DNA]</scope>
    <source>
        <strain evidence="5 6">M1803</strain>
    </source>
</reference>
<feature type="transmembrane region" description="Helical" evidence="4">
    <location>
        <begin position="294"/>
        <end position="314"/>
    </location>
</feature>
<proteinExistence type="predicted"/>
<dbReference type="InterPro" id="IPR019734">
    <property type="entry name" value="TPR_rpt"/>
</dbReference>
<keyword evidence="2 3" id="KW-0802">TPR repeat</keyword>
<evidence type="ECO:0000256" key="3">
    <source>
        <dbReference type="PROSITE-ProRule" id="PRU00339"/>
    </source>
</evidence>
<dbReference type="InterPro" id="IPR011990">
    <property type="entry name" value="TPR-like_helical_dom_sf"/>
</dbReference>
<gene>
    <name evidence="5" type="ORF">IPV69_05510</name>
</gene>
<feature type="transmembrane region" description="Helical" evidence="4">
    <location>
        <begin position="379"/>
        <end position="398"/>
    </location>
</feature>
<feature type="transmembrane region" description="Helical" evidence="4">
    <location>
        <begin position="321"/>
        <end position="340"/>
    </location>
</feature>
<feature type="transmembrane region" description="Helical" evidence="4">
    <location>
        <begin position="91"/>
        <end position="112"/>
    </location>
</feature>
<feature type="transmembrane region" description="Helical" evidence="4">
    <location>
        <begin position="53"/>
        <end position="70"/>
    </location>
</feature>
<dbReference type="Proteomes" id="UP000593765">
    <property type="component" value="Chromosome"/>
</dbReference>
<evidence type="ECO:0000256" key="4">
    <source>
        <dbReference type="SAM" id="Phobius"/>
    </source>
</evidence>
<dbReference type="InterPro" id="IPR052346">
    <property type="entry name" value="O-mannosyl-transferase_TMTC"/>
</dbReference>
<dbReference type="SUPFAM" id="SSF48452">
    <property type="entry name" value="TPR-like"/>
    <property type="match status" value="1"/>
</dbReference>
<keyword evidence="4" id="KW-1133">Transmembrane helix</keyword>
<evidence type="ECO:0000256" key="2">
    <source>
        <dbReference type="ARBA" id="ARBA00022803"/>
    </source>
</evidence>
<dbReference type="KEGG" id="hbs:IPV69_05510"/>
<dbReference type="Pfam" id="PF13424">
    <property type="entry name" value="TPR_12"/>
    <property type="match status" value="1"/>
</dbReference>
<dbReference type="EMBL" id="CP063458">
    <property type="protein sequence ID" value="QOV90816.1"/>
    <property type="molecule type" value="Genomic_DNA"/>
</dbReference>
<feature type="transmembrane region" description="Helical" evidence="4">
    <location>
        <begin position="118"/>
        <end position="134"/>
    </location>
</feature>
<feature type="transmembrane region" description="Helical" evidence="4">
    <location>
        <begin position="185"/>
        <end position="211"/>
    </location>
</feature>